<protein>
    <recommendedName>
        <fullName evidence="2">SAP domain-containing protein</fullName>
    </recommendedName>
</protein>
<dbReference type="Gene3D" id="1.10.720.30">
    <property type="entry name" value="SAP domain"/>
    <property type="match status" value="1"/>
</dbReference>
<evidence type="ECO:0000313" key="3">
    <source>
        <dbReference type="EMBL" id="ETM02282.1"/>
    </source>
</evidence>
<feature type="region of interest" description="Disordered" evidence="1">
    <location>
        <begin position="50"/>
        <end position="86"/>
    </location>
</feature>
<feature type="non-terminal residue" evidence="3">
    <location>
        <position position="129"/>
    </location>
</feature>
<dbReference type="InterPro" id="IPR036361">
    <property type="entry name" value="SAP_dom_sf"/>
</dbReference>
<dbReference type="SMART" id="SM00513">
    <property type="entry name" value="SAP"/>
    <property type="match status" value="1"/>
</dbReference>
<dbReference type="VEuPathDB" id="FungiDB:PPTG_01142"/>
<proteinExistence type="predicted"/>
<dbReference type="Pfam" id="PF02037">
    <property type="entry name" value="SAP"/>
    <property type="match status" value="1"/>
</dbReference>
<organism evidence="3">
    <name type="scientific">Phytophthora nicotianae</name>
    <name type="common">Potato buckeye rot agent</name>
    <name type="synonym">Phytophthora parasitica</name>
    <dbReference type="NCBI Taxonomy" id="4792"/>
    <lineage>
        <taxon>Eukaryota</taxon>
        <taxon>Sar</taxon>
        <taxon>Stramenopiles</taxon>
        <taxon>Oomycota</taxon>
        <taxon>Peronosporomycetes</taxon>
        <taxon>Peronosporales</taxon>
        <taxon>Peronosporaceae</taxon>
        <taxon>Phytophthora</taxon>
    </lineage>
</organism>
<dbReference type="Proteomes" id="UP000054423">
    <property type="component" value="Unassembled WGS sequence"/>
</dbReference>
<reference evidence="3" key="1">
    <citation type="submission" date="2013-11" db="EMBL/GenBank/DDBJ databases">
        <title>The Genome Sequence of Phytophthora parasitica CHvinca01.</title>
        <authorList>
            <consortium name="The Broad Institute Genomics Platform"/>
            <person name="Russ C."/>
            <person name="Tyler B."/>
            <person name="Panabieres F."/>
            <person name="Shan W."/>
            <person name="Tripathy S."/>
            <person name="Grunwald N."/>
            <person name="Machado M."/>
            <person name="Johnson C.S."/>
            <person name="Arredondo F."/>
            <person name="Hong C."/>
            <person name="Coffey M."/>
            <person name="Young S.K."/>
            <person name="Zeng Q."/>
            <person name="Gargeya S."/>
            <person name="Fitzgerald M."/>
            <person name="Abouelleil A."/>
            <person name="Alvarado L."/>
            <person name="Chapman S.B."/>
            <person name="Gainer-Dewar J."/>
            <person name="Goldberg J."/>
            <person name="Griggs A."/>
            <person name="Gujja S."/>
            <person name="Hansen M."/>
            <person name="Howarth C."/>
            <person name="Imamovic A."/>
            <person name="Ireland A."/>
            <person name="Larimer J."/>
            <person name="McCowan C."/>
            <person name="Murphy C."/>
            <person name="Pearson M."/>
            <person name="Poon T.W."/>
            <person name="Priest M."/>
            <person name="Roberts A."/>
            <person name="Saif S."/>
            <person name="Shea T."/>
            <person name="Sykes S."/>
            <person name="Wortman J."/>
            <person name="Nusbaum C."/>
            <person name="Birren B."/>
        </authorList>
    </citation>
    <scope>NUCLEOTIDE SEQUENCE [LARGE SCALE GENOMIC DNA]</scope>
    <source>
        <strain evidence="3">CHvinca01</strain>
    </source>
</reference>
<dbReference type="PROSITE" id="PS50800">
    <property type="entry name" value="SAP"/>
    <property type="match status" value="1"/>
</dbReference>
<feature type="domain" description="SAP" evidence="2">
    <location>
        <begin position="3"/>
        <end position="37"/>
    </location>
</feature>
<gene>
    <name evidence="3" type="ORF">L917_01215</name>
</gene>
<dbReference type="EMBL" id="KI677439">
    <property type="protein sequence ID" value="ETM02282.1"/>
    <property type="molecule type" value="Genomic_DNA"/>
</dbReference>
<dbReference type="OrthoDB" id="27198at2759"/>
<dbReference type="InterPro" id="IPR003034">
    <property type="entry name" value="SAP_dom"/>
</dbReference>
<name>W2LXX7_PHYNI</name>
<evidence type="ECO:0000256" key="1">
    <source>
        <dbReference type="SAM" id="MobiDB-lite"/>
    </source>
</evidence>
<sequence length="129" mass="14176">MDLSKMRVKELAEICRNFGLRTSGRKADLVERIQSNAMYQADVAAMAKIEISNGHRGSHSGNKRGSSSNYTSNNKKPRNGKADDAAIDAAFDRFQGMSRRYYPEMEEASITDDGILALCDALGIDAQDP</sequence>
<evidence type="ECO:0000259" key="2">
    <source>
        <dbReference type="PROSITE" id="PS50800"/>
    </source>
</evidence>
<feature type="compositionally biased region" description="Polar residues" evidence="1">
    <location>
        <begin position="63"/>
        <end position="74"/>
    </location>
</feature>
<dbReference type="AlphaFoldDB" id="W2LXX7"/>
<dbReference type="SUPFAM" id="SSF68906">
    <property type="entry name" value="SAP domain"/>
    <property type="match status" value="1"/>
</dbReference>
<accession>W2LXX7</accession>